<organism evidence="5 6">
    <name type="scientific">Candidatus Taylorbacteria bacterium RIFCSPHIGHO2_02_49_25</name>
    <dbReference type="NCBI Taxonomy" id="1802305"/>
    <lineage>
        <taxon>Bacteria</taxon>
        <taxon>Candidatus Tayloriibacteriota</taxon>
    </lineage>
</organism>
<evidence type="ECO:0000256" key="2">
    <source>
        <dbReference type="ARBA" id="ARBA00022525"/>
    </source>
</evidence>
<dbReference type="EMBL" id="MHRJ01000035">
    <property type="protein sequence ID" value="OHA21924.1"/>
    <property type="molecule type" value="Genomic_DNA"/>
</dbReference>
<keyword evidence="3" id="KW-0732">Signal</keyword>
<dbReference type="PANTHER" id="PTHR40088:SF2">
    <property type="entry name" value="SECRETED SUGAR HYDROLASE"/>
    <property type="match status" value="1"/>
</dbReference>
<accession>A0A1G2MDX0</accession>
<dbReference type="InterPro" id="IPR052052">
    <property type="entry name" value="Polysaccharide_Lyase_9"/>
</dbReference>
<dbReference type="Proteomes" id="UP000176493">
    <property type="component" value="Unassembled WGS sequence"/>
</dbReference>
<comment type="subcellular location">
    <subcellularLocation>
        <location evidence="1">Secreted</location>
    </subcellularLocation>
</comment>
<dbReference type="AlphaFoldDB" id="A0A1G2MDX0"/>
<gene>
    <name evidence="5" type="ORF">A2W52_01445</name>
</gene>
<dbReference type="Pfam" id="PF07602">
    <property type="entry name" value="DUF1565"/>
    <property type="match status" value="1"/>
</dbReference>
<dbReference type="InterPro" id="IPR011050">
    <property type="entry name" value="Pectin_lyase_fold/virulence"/>
</dbReference>
<dbReference type="GO" id="GO:0005576">
    <property type="term" value="C:extracellular region"/>
    <property type="evidence" value="ECO:0007669"/>
    <property type="project" value="UniProtKB-SubCell"/>
</dbReference>
<dbReference type="InterPro" id="IPR012334">
    <property type="entry name" value="Pectin_lyas_fold"/>
</dbReference>
<name>A0A1G2MDX0_9BACT</name>
<dbReference type="GO" id="GO:0016837">
    <property type="term" value="F:carbon-oxygen lyase activity, acting on polysaccharides"/>
    <property type="evidence" value="ECO:0007669"/>
    <property type="project" value="TreeGrafter"/>
</dbReference>
<sequence>MFPRNQNIKNLLMYLPFLVVFFLLWQVNPIASTAAVGTTYYVGPDGIDTNSGMSPLLPFKTIQQAVNVAEPGDSITLESGEYREDIVSRRDGAADNPITITGPADAIVKGGGVIG</sequence>
<dbReference type="PANTHER" id="PTHR40088">
    <property type="entry name" value="PECTATE LYASE (EUROFUNG)"/>
    <property type="match status" value="1"/>
</dbReference>
<feature type="domain" description="DUF1565" evidence="4">
    <location>
        <begin position="46"/>
        <end position="85"/>
    </location>
</feature>
<evidence type="ECO:0000256" key="3">
    <source>
        <dbReference type="ARBA" id="ARBA00022729"/>
    </source>
</evidence>
<comment type="caution">
    <text evidence="5">The sequence shown here is derived from an EMBL/GenBank/DDBJ whole genome shotgun (WGS) entry which is preliminary data.</text>
</comment>
<dbReference type="SUPFAM" id="SSF51126">
    <property type="entry name" value="Pectin lyase-like"/>
    <property type="match status" value="1"/>
</dbReference>
<keyword evidence="2" id="KW-0964">Secreted</keyword>
<dbReference type="InterPro" id="IPR011459">
    <property type="entry name" value="DUF1565"/>
</dbReference>
<evidence type="ECO:0000256" key="1">
    <source>
        <dbReference type="ARBA" id="ARBA00004613"/>
    </source>
</evidence>
<evidence type="ECO:0000313" key="6">
    <source>
        <dbReference type="Proteomes" id="UP000176493"/>
    </source>
</evidence>
<protein>
    <recommendedName>
        <fullName evidence="4">DUF1565 domain-containing protein</fullName>
    </recommendedName>
</protein>
<proteinExistence type="predicted"/>
<evidence type="ECO:0000259" key="4">
    <source>
        <dbReference type="Pfam" id="PF07602"/>
    </source>
</evidence>
<reference evidence="5 6" key="1">
    <citation type="journal article" date="2016" name="Nat. Commun.">
        <title>Thousands of microbial genomes shed light on interconnected biogeochemical processes in an aquifer system.</title>
        <authorList>
            <person name="Anantharaman K."/>
            <person name="Brown C.T."/>
            <person name="Hug L.A."/>
            <person name="Sharon I."/>
            <person name="Castelle C.J."/>
            <person name="Probst A.J."/>
            <person name="Thomas B.C."/>
            <person name="Singh A."/>
            <person name="Wilkins M.J."/>
            <person name="Karaoz U."/>
            <person name="Brodie E.L."/>
            <person name="Williams K.H."/>
            <person name="Hubbard S.S."/>
            <person name="Banfield J.F."/>
        </authorList>
    </citation>
    <scope>NUCLEOTIDE SEQUENCE [LARGE SCALE GENOMIC DNA]</scope>
</reference>
<evidence type="ECO:0000313" key="5">
    <source>
        <dbReference type="EMBL" id="OHA21924.1"/>
    </source>
</evidence>
<dbReference type="Gene3D" id="2.160.20.10">
    <property type="entry name" value="Single-stranded right-handed beta-helix, Pectin lyase-like"/>
    <property type="match status" value="1"/>
</dbReference>